<evidence type="ECO:0000313" key="2">
    <source>
        <dbReference type="EMBL" id="KZV38540.1"/>
    </source>
</evidence>
<name>A0A2Z7C270_9LAMI</name>
<feature type="region of interest" description="Disordered" evidence="1">
    <location>
        <begin position="166"/>
        <end position="185"/>
    </location>
</feature>
<feature type="region of interest" description="Disordered" evidence="1">
    <location>
        <begin position="1"/>
        <end position="45"/>
    </location>
</feature>
<dbReference type="Proteomes" id="UP000250235">
    <property type="component" value="Unassembled WGS sequence"/>
</dbReference>
<evidence type="ECO:0000313" key="3">
    <source>
        <dbReference type="Proteomes" id="UP000250235"/>
    </source>
</evidence>
<accession>A0A2Z7C270</accession>
<keyword evidence="3" id="KW-1185">Reference proteome</keyword>
<dbReference type="EMBL" id="KV001806">
    <property type="protein sequence ID" value="KZV38540.1"/>
    <property type="molecule type" value="Genomic_DNA"/>
</dbReference>
<sequence length="185" mass="20446">MKEIINKVETTLRERDLPSVGDPDPPAARQRKNKKQCILNGNNDESGRIVEGAGATRCILNGKTKRRVPSQPSSPSVQPQHLRGGSDPVPPQCYPHCATSNTTPRVHNIKRNMYNRQPNGNQLYENSRSHTCLNSSRKLKQQAAARSLLPTEQGGKVTVEARKSINRSGNLLQTLGHPTTQTKLQ</sequence>
<proteinExistence type="predicted"/>
<protein>
    <submittedName>
        <fullName evidence="2">Methyl-CpG-binding domain-containing protein 9-like</fullName>
    </submittedName>
</protein>
<organism evidence="2 3">
    <name type="scientific">Dorcoceras hygrometricum</name>
    <dbReference type="NCBI Taxonomy" id="472368"/>
    <lineage>
        <taxon>Eukaryota</taxon>
        <taxon>Viridiplantae</taxon>
        <taxon>Streptophyta</taxon>
        <taxon>Embryophyta</taxon>
        <taxon>Tracheophyta</taxon>
        <taxon>Spermatophyta</taxon>
        <taxon>Magnoliopsida</taxon>
        <taxon>eudicotyledons</taxon>
        <taxon>Gunneridae</taxon>
        <taxon>Pentapetalae</taxon>
        <taxon>asterids</taxon>
        <taxon>lamiids</taxon>
        <taxon>Lamiales</taxon>
        <taxon>Gesneriaceae</taxon>
        <taxon>Didymocarpoideae</taxon>
        <taxon>Trichosporeae</taxon>
        <taxon>Loxocarpinae</taxon>
        <taxon>Dorcoceras</taxon>
    </lineage>
</organism>
<evidence type="ECO:0000256" key="1">
    <source>
        <dbReference type="SAM" id="MobiDB-lite"/>
    </source>
</evidence>
<gene>
    <name evidence="2" type="ORF">F511_39749</name>
</gene>
<dbReference type="AlphaFoldDB" id="A0A2Z7C270"/>
<reference evidence="2 3" key="1">
    <citation type="journal article" date="2015" name="Proc. Natl. Acad. Sci. U.S.A.">
        <title>The resurrection genome of Boea hygrometrica: A blueprint for survival of dehydration.</title>
        <authorList>
            <person name="Xiao L."/>
            <person name="Yang G."/>
            <person name="Zhang L."/>
            <person name="Yang X."/>
            <person name="Zhao S."/>
            <person name="Ji Z."/>
            <person name="Zhou Q."/>
            <person name="Hu M."/>
            <person name="Wang Y."/>
            <person name="Chen M."/>
            <person name="Xu Y."/>
            <person name="Jin H."/>
            <person name="Xiao X."/>
            <person name="Hu G."/>
            <person name="Bao F."/>
            <person name="Hu Y."/>
            <person name="Wan P."/>
            <person name="Li L."/>
            <person name="Deng X."/>
            <person name="Kuang T."/>
            <person name="Xiang C."/>
            <person name="Zhu J.K."/>
            <person name="Oliver M.J."/>
            <person name="He Y."/>
        </authorList>
    </citation>
    <scope>NUCLEOTIDE SEQUENCE [LARGE SCALE GENOMIC DNA]</scope>
    <source>
        <strain evidence="3">cv. XS01</strain>
    </source>
</reference>
<feature type="compositionally biased region" description="Basic and acidic residues" evidence="1">
    <location>
        <begin position="1"/>
        <end position="17"/>
    </location>
</feature>
<feature type="region of interest" description="Disordered" evidence="1">
    <location>
        <begin position="62"/>
        <end position="88"/>
    </location>
</feature>
<feature type="compositionally biased region" description="Low complexity" evidence="1">
    <location>
        <begin position="69"/>
        <end position="80"/>
    </location>
</feature>